<evidence type="ECO:0000313" key="2">
    <source>
        <dbReference type="EMBL" id="HIT84316.1"/>
    </source>
</evidence>
<dbReference type="Proteomes" id="UP000824165">
    <property type="component" value="Unassembled WGS sequence"/>
</dbReference>
<dbReference type="InterPro" id="IPR041657">
    <property type="entry name" value="HTH_17"/>
</dbReference>
<evidence type="ECO:0000259" key="1">
    <source>
        <dbReference type="Pfam" id="PF12728"/>
    </source>
</evidence>
<sequence>MENNALLTVRDVQERLQIPHKTAYELFHRRNFPALRFSRKLYVREKSLERYLSSLEKSLV</sequence>
<accession>A0A9D1KPT7</accession>
<name>A0A9D1KPT7_9FIRM</name>
<evidence type="ECO:0000313" key="3">
    <source>
        <dbReference type="Proteomes" id="UP000824165"/>
    </source>
</evidence>
<feature type="domain" description="Helix-turn-helix" evidence="1">
    <location>
        <begin position="6"/>
        <end position="54"/>
    </location>
</feature>
<dbReference type="Pfam" id="PF12728">
    <property type="entry name" value="HTH_17"/>
    <property type="match status" value="1"/>
</dbReference>
<organism evidence="2 3">
    <name type="scientific">Candidatus Ornithomonoglobus intestinigallinarum</name>
    <dbReference type="NCBI Taxonomy" id="2840894"/>
    <lineage>
        <taxon>Bacteria</taxon>
        <taxon>Bacillati</taxon>
        <taxon>Bacillota</taxon>
        <taxon>Clostridia</taxon>
        <taxon>Candidatus Ornithomonoglobus</taxon>
    </lineage>
</organism>
<dbReference type="EMBL" id="DVLU01000003">
    <property type="protein sequence ID" value="HIT84316.1"/>
    <property type="molecule type" value="Genomic_DNA"/>
</dbReference>
<gene>
    <name evidence="2" type="ORF">IAA60_00250</name>
</gene>
<protein>
    <submittedName>
        <fullName evidence="2">Helix-turn-helix domain-containing protein</fullName>
    </submittedName>
</protein>
<reference evidence="2" key="2">
    <citation type="journal article" date="2021" name="PeerJ">
        <title>Extensive microbial diversity within the chicken gut microbiome revealed by metagenomics and culture.</title>
        <authorList>
            <person name="Gilroy R."/>
            <person name="Ravi A."/>
            <person name="Getino M."/>
            <person name="Pursley I."/>
            <person name="Horton D.L."/>
            <person name="Alikhan N.F."/>
            <person name="Baker D."/>
            <person name="Gharbi K."/>
            <person name="Hall N."/>
            <person name="Watson M."/>
            <person name="Adriaenssens E.M."/>
            <person name="Foster-Nyarko E."/>
            <person name="Jarju S."/>
            <person name="Secka A."/>
            <person name="Antonio M."/>
            <person name="Oren A."/>
            <person name="Chaudhuri R.R."/>
            <person name="La Ragione R."/>
            <person name="Hildebrand F."/>
            <person name="Pallen M.J."/>
        </authorList>
    </citation>
    <scope>NUCLEOTIDE SEQUENCE</scope>
    <source>
        <strain evidence="2">CHK181-108</strain>
    </source>
</reference>
<dbReference type="AlphaFoldDB" id="A0A9D1KPT7"/>
<reference evidence="2" key="1">
    <citation type="submission" date="2020-10" db="EMBL/GenBank/DDBJ databases">
        <authorList>
            <person name="Gilroy R."/>
        </authorList>
    </citation>
    <scope>NUCLEOTIDE SEQUENCE</scope>
    <source>
        <strain evidence="2">CHK181-108</strain>
    </source>
</reference>
<comment type="caution">
    <text evidence="2">The sequence shown here is derived from an EMBL/GenBank/DDBJ whole genome shotgun (WGS) entry which is preliminary data.</text>
</comment>
<proteinExistence type="predicted"/>